<evidence type="ECO:0000256" key="4">
    <source>
        <dbReference type="ARBA" id="ARBA00022490"/>
    </source>
</evidence>
<dbReference type="Gene3D" id="3.30.110.170">
    <property type="entry name" value="Protein of unknown function (DUF541), domain 1"/>
    <property type="match status" value="1"/>
</dbReference>
<evidence type="ECO:0000313" key="7">
    <source>
        <dbReference type="Proteomes" id="UP000593567"/>
    </source>
</evidence>
<reference evidence="6" key="1">
    <citation type="submission" date="2020-06" db="EMBL/GenBank/DDBJ databases">
        <title>Draft genome of Bugula neritina, a colonial animal packing powerful symbionts and potential medicines.</title>
        <authorList>
            <person name="Rayko M."/>
        </authorList>
    </citation>
    <scope>NUCLEOTIDE SEQUENCE [LARGE SCALE GENOMIC DNA]</scope>
    <source>
        <strain evidence="6">Kwan_BN1</strain>
    </source>
</reference>
<evidence type="ECO:0000313" key="6">
    <source>
        <dbReference type="EMBL" id="KAF6037566.1"/>
    </source>
</evidence>
<dbReference type="AlphaFoldDB" id="A0A7J7KJQ6"/>
<comment type="subcellular location">
    <subcellularLocation>
        <location evidence="2">Cytoplasm</location>
    </subcellularLocation>
    <subcellularLocation>
        <location evidence="1">Nucleus</location>
    </subcellularLocation>
</comment>
<keyword evidence="7" id="KW-1185">Reference proteome</keyword>
<sequence>MNSDLPTTKPFKTPKIGISSDADTNLSFKRSLQVEAVGIVKIVPDLCHVLIRITSQKVSVSQAKDSVERRLAYVKQTIQNCQIPEAETKVFQSVETGYTHTSEIFVTSSDATKLYELSEILTQKLDDTVTLTPITFSISSKSLAQGRLQSAGNAVQNARKKATEMARLVEGSLGAPLSIEQIGCEENNLSAFSDSWPNSQFNNWQQACMVVKSSVMILFELKPRKIS</sequence>
<keyword evidence="5" id="KW-0539">Nucleus</keyword>
<name>A0A7J7KJQ6_BUGNE</name>
<dbReference type="InterPro" id="IPR030312">
    <property type="entry name" value="IRAK1BP1"/>
</dbReference>
<evidence type="ECO:0000256" key="2">
    <source>
        <dbReference type="ARBA" id="ARBA00004496"/>
    </source>
</evidence>
<protein>
    <submittedName>
        <fullName evidence="6">IRAK1BP1</fullName>
    </submittedName>
</protein>
<gene>
    <name evidence="6" type="ORF">EB796_004126</name>
</gene>
<dbReference type="PANTHER" id="PTHR18842:SF2">
    <property type="entry name" value="INTERLEUKIN-1 RECEPTOR-ASSOCIATED KINASE 1-BINDING PROTEIN 1"/>
    <property type="match status" value="1"/>
</dbReference>
<comment type="caution">
    <text evidence="6">The sequence shown here is derived from an EMBL/GenBank/DDBJ whole genome shotgun (WGS) entry which is preliminary data.</text>
</comment>
<evidence type="ECO:0000256" key="3">
    <source>
        <dbReference type="ARBA" id="ARBA00005509"/>
    </source>
</evidence>
<organism evidence="6 7">
    <name type="scientific">Bugula neritina</name>
    <name type="common">Brown bryozoan</name>
    <name type="synonym">Sertularia neritina</name>
    <dbReference type="NCBI Taxonomy" id="10212"/>
    <lineage>
        <taxon>Eukaryota</taxon>
        <taxon>Metazoa</taxon>
        <taxon>Spiralia</taxon>
        <taxon>Lophotrochozoa</taxon>
        <taxon>Bryozoa</taxon>
        <taxon>Gymnolaemata</taxon>
        <taxon>Cheilostomatida</taxon>
        <taxon>Flustrina</taxon>
        <taxon>Buguloidea</taxon>
        <taxon>Bugulidae</taxon>
        <taxon>Bugula</taxon>
    </lineage>
</organism>
<dbReference type="Proteomes" id="UP000593567">
    <property type="component" value="Unassembled WGS sequence"/>
</dbReference>
<dbReference type="InterPro" id="IPR007497">
    <property type="entry name" value="SIMPL/DUF541"/>
</dbReference>
<dbReference type="GO" id="GO:0005634">
    <property type="term" value="C:nucleus"/>
    <property type="evidence" value="ECO:0007669"/>
    <property type="project" value="UniProtKB-SubCell"/>
</dbReference>
<evidence type="ECO:0000256" key="1">
    <source>
        <dbReference type="ARBA" id="ARBA00004123"/>
    </source>
</evidence>
<dbReference type="PANTHER" id="PTHR18842">
    <property type="entry name" value="INTERLEUKIN-1 RECEPTOR-ASSOCIATED KINASE 1-BINDING PROTEIN 1"/>
    <property type="match status" value="1"/>
</dbReference>
<accession>A0A7J7KJQ6</accession>
<keyword evidence="4" id="KW-0963">Cytoplasm</keyword>
<dbReference type="Pfam" id="PF04402">
    <property type="entry name" value="SIMPL"/>
    <property type="match status" value="1"/>
</dbReference>
<dbReference type="GO" id="GO:0006955">
    <property type="term" value="P:immune response"/>
    <property type="evidence" value="ECO:0007669"/>
    <property type="project" value="InterPro"/>
</dbReference>
<dbReference type="OrthoDB" id="6365554at2759"/>
<dbReference type="EMBL" id="VXIV02000549">
    <property type="protein sequence ID" value="KAF6037566.1"/>
    <property type="molecule type" value="Genomic_DNA"/>
</dbReference>
<dbReference type="GO" id="GO:0043123">
    <property type="term" value="P:positive regulation of canonical NF-kappaB signal transduction"/>
    <property type="evidence" value="ECO:0007669"/>
    <property type="project" value="InterPro"/>
</dbReference>
<comment type="similarity">
    <text evidence="3">Belongs to the IRAK1BP1 family.</text>
</comment>
<dbReference type="GO" id="GO:0005737">
    <property type="term" value="C:cytoplasm"/>
    <property type="evidence" value="ECO:0007669"/>
    <property type="project" value="UniProtKB-SubCell"/>
</dbReference>
<evidence type="ECO:0000256" key="5">
    <source>
        <dbReference type="ARBA" id="ARBA00023242"/>
    </source>
</evidence>
<proteinExistence type="inferred from homology"/>